<reference evidence="1" key="1">
    <citation type="submission" date="2021-09" db="EMBL/GenBank/DDBJ databases">
        <authorList>
            <person name="Andersen S.H."/>
            <person name="Beall E.A."/>
            <person name="Cappelle B."/>
            <person name="Falteisek K.J."/>
            <person name="Fenske B.A."/>
            <person name="Gansluckner N.W."/>
            <person name="Gilbertson S.M."/>
            <person name="Krings K.J."/>
            <person name="Mobeck M."/>
            <person name="Odeku J.O."/>
            <person name="Poncelet M.E."/>
            <person name="Rohr J.R."/>
            <person name="Rolands L."/>
            <person name="Whipple C.D."/>
            <person name="Whipple E.M."/>
            <person name="Spring A.M."/>
            <person name="Klyczek K."/>
            <person name="Garlena R.A."/>
            <person name="Russell D.A."/>
            <person name="Pope W.H."/>
            <person name="Jacobs-Sera D."/>
            <person name="Hatfull G.F."/>
        </authorList>
    </citation>
    <scope>NUCLEOTIDE SEQUENCE</scope>
</reference>
<dbReference type="EMBL" id="OK040790">
    <property type="protein sequence ID" value="UDL15999.1"/>
    <property type="molecule type" value="Genomic_DNA"/>
</dbReference>
<dbReference type="Proteomes" id="UP000827768">
    <property type="component" value="Segment"/>
</dbReference>
<keyword evidence="2" id="KW-1185">Reference proteome</keyword>
<protein>
    <submittedName>
        <fullName evidence="1">Uncharacterized protein</fullName>
    </submittedName>
</protein>
<name>A0AAE8Y797_9CAUD</name>
<evidence type="ECO:0000313" key="2">
    <source>
        <dbReference type="Proteomes" id="UP000827768"/>
    </source>
</evidence>
<evidence type="ECO:0000313" key="1">
    <source>
        <dbReference type="EMBL" id="UDL15999.1"/>
    </source>
</evidence>
<gene>
    <name evidence="1" type="primary">249</name>
    <name evidence="1" type="ORF">SEA_PUMPERNICKEL_249</name>
</gene>
<dbReference type="GeneID" id="80019890"/>
<accession>A0AAE8Y797</accession>
<organism evidence="1 2">
    <name type="scientific">Microbacterium phage Pumpernickel</name>
    <dbReference type="NCBI Taxonomy" id="2885983"/>
    <lineage>
        <taxon>Viruses</taxon>
        <taxon>Duplodnaviria</taxon>
        <taxon>Heunggongvirae</taxon>
        <taxon>Uroviricota</taxon>
        <taxon>Caudoviricetes</taxon>
        <taxon>Pumpernickelvirus</taxon>
        <taxon>Pumpernickelvirus pumpernickel</taxon>
    </lineage>
</organism>
<dbReference type="RefSeq" id="YP_010755239.1">
    <property type="nucleotide sequence ID" value="NC_073468.1"/>
</dbReference>
<dbReference type="KEGG" id="vg:80019890"/>
<proteinExistence type="predicted"/>
<sequence length="159" mass="18350">MSRWEDVEKGDLIRVEMGEQIMQGRVDYLSRSADSLALINSGWLIKNLEKEGYSIDILEKHKYTVPTEEGLYINSQRTKVYSAKMDPNGLDLEWVDITRGGVVKVIPVADLPLDRFHPRKDTIKEVRDWFLSGEFSWGTVDKDSEMIRSLDKHFGLEDT</sequence>